<feature type="non-terminal residue" evidence="1">
    <location>
        <position position="123"/>
    </location>
</feature>
<sequence length="123" mass="14020">MASSNRHTIAHTAQTFSCMSLSSDRRQGYKSKAEIEEDELPRAKRPLLFVEDVKQPVISKPRWQDSERLVLLEAIVHDKALDDLSTFRWDWISLTVGKAKPACKEQWLCDVLPALLQKPSSSL</sequence>
<reference evidence="1 2" key="1">
    <citation type="submission" date="2024-04" db="EMBL/GenBank/DDBJ databases">
        <title>Symmetric and asymmetric DNA N6-adenine methylation regulates different biological responses in Mucorales.</title>
        <authorList>
            <consortium name="Lawrence Berkeley National Laboratory"/>
            <person name="Lax C."/>
            <person name="Mondo S.J."/>
            <person name="Osorio-Concepcion M."/>
            <person name="Muszewska A."/>
            <person name="Corrochano-Luque M."/>
            <person name="Gutierrez G."/>
            <person name="Riley R."/>
            <person name="Lipzen A."/>
            <person name="Guo J."/>
            <person name="Hundley H."/>
            <person name="Amirebrahimi M."/>
            <person name="Ng V."/>
            <person name="Lorenzo-Gutierrez D."/>
            <person name="Binder U."/>
            <person name="Yang J."/>
            <person name="Song Y."/>
            <person name="Canovas D."/>
            <person name="Navarro E."/>
            <person name="Freitag M."/>
            <person name="Gabaldon T."/>
            <person name="Grigoriev I.V."/>
            <person name="Corrochano L.M."/>
            <person name="Nicolas F.E."/>
            <person name="Garre V."/>
        </authorList>
    </citation>
    <scope>NUCLEOTIDE SEQUENCE [LARGE SCALE GENOMIC DNA]</scope>
    <source>
        <strain evidence="1 2">L51</strain>
    </source>
</reference>
<evidence type="ECO:0000313" key="2">
    <source>
        <dbReference type="Proteomes" id="UP001448207"/>
    </source>
</evidence>
<name>A0ABR3BAT3_PHYBL</name>
<protein>
    <recommendedName>
        <fullName evidence="3">Myb-like domain-containing protein</fullName>
    </recommendedName>
</protein>
<accession>A0ABR3BAT3</accession>
<comment type="caution">
    <text evidence="1">The sequence shown here is derived from an EMBL/GenBank/DDBJ whole genome shotgun (WGS) entry which is preliminary data.</text>
</comment>
<dbReference type="Proteomes" id="UP001448207">
    <property type="component" value="Unassembled WGS sequence"/>
</dbReference>
<keyword evidence="2" id="KW-1185">Reference proteome</keyword>
<evidence type="ECO:0008006" key="3">
    <source>
        <dbReference type="Google" id="ProtNLM"/>
    </source>
</evidence>
<proteinExistence type="predicted"/>
<dbReference type="EMBL" id="JBCLYO010000001">
    <property type="protein sequence ID" value="KAL0095968.1"/>
    <property type="molecule type" value="Genomic_DNA"/>
</dbReference>
<evidence type="ECO:0000313" key="1">
    <source>
        <dbReference type="EMBL" id="KAL0095968.1"/>
    </source>
</evidence>
<organism evidence="1 2">
    <name type="scientific">Phycomyces blakesleeanus</name>
    <dbReference type="NCBI Taxonomy" id="4837"/>
    <lineage>
        <taxon>Eukaryota</taxon>
        <taxon>Fungi</taxon>
        <taxon>Fungi incertae sedis</taxon>
        <taxon>Mucoromycota</taxon>
        <taxon>Mucoromycotina</taxon>
        <taxon>Mucoromycetes</taxon>
        <taxon>Mucorales</taxon>
        <taxon>Phycomycetaceae</taxon>
        <taxon>Phycomyces</taxon>
    </lineage>
</organism>
<gene>
    <name evidence="1" type="ORF">J3Q64DRAFT_1705589</name>
</gene>